<dbReference type="EMBL" id="AOFM01000019">
    <property type="protein sequence ID" value="EME72253.1"/>
    <property type="molecule type" value="Genomic_DNA"/>
</dbReference>
<accession>M5NYK0</accession>
<organism evidence="1 2">
    <name type="scientific">Bacillus sonorensis L12</name>
    <dbReference type="NCBI Taxonomy" id="1274524"/>
    <lineage>
        <taxon>Bacteria</taxon>
        <taxon>Bacillati</taxon>
        <taxon>Bacillota</taxon>
        <taxon>Bacilli</taxon>
        <taxon>Bacillales</taxon>
        <taxon>Bacillaceae</taxon>
        <taxon>Bacillus</taxon>
    </lineage>
</organism>
<dbReference type="STRING" id="1274524.BSONL12_23185"/>
<dbReference type="Proteomes" id="UP000011907">
    <property type="component" value="Unassembled WGS sequence"/>
</dbReference>
<dbReference type="RefSeq" id="WP_006640542.1">
    <property type="nucleotide sequence ID" value="NZ_AOFM01000019.1"/>
</dbReference>
<dbReference type="AlphaFoldDB" id="M5NYK0"/>
<evidence type="ECO:0000313" key="2">
    <source>
        <dbReference type="Proteomes" id="UP000011907"/>
    </source>
</evidence>
<dbReference type="PATRIC" id="fig|1274524.3.peg.4962"/>
<comment type="caution">
    <text evidence="1">The sequence shown here is derived from an EMBL/GenBank/DDBJ whole genome shotgun (WGS) entry which is preliminary data.</text>
</comment>
<reference evidence="1 2" key="1">
    <citation type="journal article" date="2013" name="Genome Announc.">
        <title>Draft Whole-Genome Sequence of Bacillus sonorensis Strain L12, a Source of Nonribosomal Lipopeptides.</title>
        <authorList>
            <person name="Adimpong D.B."/>
            <person name="Sorensen K.I."/>
            <person name="Nielsen D.S."/>
            <person name="Thorsen L."/>
            <person name="Rasmussen T.B."/>
            <person name="Derkx P.M."/>
            <person name="Jespersen L."/>
        </authorList>
    </citation>
    <scope>NUCLEOTIDE SEQUENCE [LARGE SCALE GENOMIC DNA]</scope>
    <source>
        <strain evidence="1 2">L12</strain>
    </source>
</reference>
<name>M5NYK0_9BACI</name>
<protein>
    <submittedName>
        <fullName evidence="1">Uncharacterized protein</fullName>
    </submittedName>
</protein>
<proteinExistence type="predicted"/>
<sequence length="71" mass="8220">MNKRLDLIEHRYDIEGDVSPGDFTWLIRNVSRLYAENERYKKALIRIAEDISVDTLEKAEVIAIEALEAAE</sequence>
<evidence type="ECO:0000313" key="1">
    <source>
        <dbReference type="EMBL" id="EME72253.1"/>
    </source>
</evidence>
<gene>
    <name evidence="1" type="ORF">BSONL12_23185</name>
</gene>